<dbReference type="Proteomes" id="UP000829685">
    <property type="component" value="Unassembled WGS sequence"/>
</dbReference>
<dbReference type="InterPro" id="IPR023393">
    <property type="entry name" value="START-like_dom_sf"/>
</dbReference>
<comment type="caution">
    <text evidence="1">The sequence shown here is derived from an EMBL/GenBank/DDBJ whole genome shotgun (WGS) entry which is preliminary data.</text>
</comment>
<dbReference type="SUPFAM" id="SSF55961">
    <property type="entry name" value="Bet v1-like"/>
    <property type="match status" value="1"/>
</dbReference>
<keyword evidence="2" id="KW-1185">Reference proteome</keyword>
<name>A0A9Q0AJE3_9PEZI</name>
<dbReference type="EMBL" id="JAFIMR010000045">
    <property type="protein sequence ID" value="KAI1856279.1"/>
    <property type="molecule type" value="Genomic_DNA"/>
</dbReference>
<dbReference type="Gene3D" id="3.30.530.20">
    <property type="match status" value="1"/>
</dbReference>
<evidence type="ECO:0000313" key="1">
    <source>
        <dbReference type="EMBL" id="KAI1856279.1"/>
    </source>
</evidence>
<dbReference type="PANTHER" id="PTHR36166">
    <property type="entry name" value="CHROMOSOME 9, WHOLE GENOME SHOTGUN SEQUENCE"/>
    <property type="match status" value="1"/>
</dbReference>
<accession>A0A9Q0AJE3</accession>
<dbReference type="AlphaFoldDB" id="A0A9Q0AJE3"/>
<sequence length="169" mass="18856">MHLIEESVFIAAPPAKVWAILIDLGTWSTWNTFVINAKTLPPHQRPVVGSEQVITVAAKSASSSPAEYSNKTIAVKDELELRWAGQLLFSAILHTEHWCLLESTNMDGVEGTMFMQGEKFEGLLVPVGKAMGLFEDMRQGYVRMNGDLKRVSEMVEMTHRKNEYSSATV</sequence>
<dbReference type="CDD" id="cd07822">
    <property type="entry name" value="SRPBCC_4"/>
    <property type="match status" value="1"/>
</dbReference>
<evidence type="ECO:0000313" key="2">
    <source>
        <dbReference type="Proteomes" id="UP000829685"/>
    </source>
</evidence>
<dbReference type="PANTHER" id="PTHR36166:SF1">
    <property type="entry name" value="SRPBCC DOMAIN-CONTAINING PROTEIN"/>
    <property type="match status" value="1"/>
</dbReference>
<reference evidence="1" key="1">
    <citation type="submission" date="2021-03" db="EMBL/GenBank/DDBJ databases">
        <title>Revisited historic fungal species revealed as producer of novel bioactive compounds through whole genome sequencing and comparative genomics.</title>
        <authorList>
            <person name="Vignolle G.A."/>
            <person name="Hochenegger N."/>
            <person name="Mach R.L."/>
            <person name="Mach-Aigner A.R."/>
            <person name="Javad Rahimi M."/>
            <person name="Salim K.A."/>
            <person name="Chan C.M."/>
            <person name="Lim L.B.L."/>
            <person name="Cai F."/>
            <person name="Druzhinina I.S."/>
            <person name="U'Ren J.M."/>
            <person name="Derntl C."/>
        </authorList>
    </citation>
    <scope>NUCLEOTIDE SEQUENCE</scope>
    <source>
        <strain evidence="1">TUCIM 5799</strain>
    </source>
</reference>
<organism evidence="1 2">
    <name type="scientific">Neoarthrinium moseri</name>
    <dbReference type="NCBI Taxonomy" id="1658444"/>
    <lineage>
        <taxon>Eukaryota</taxon>
        <taxon>Fungi</taxon>
        <taxon>Dikarya</taxon>
        <taxon>Ascomycota</taxon>
        <taxon>Pezizomycotina</taxon>
        <taxon>Sordariomycetes</taxon>
        <taxon>Xylariomycetidae</taxon>
        <taxon>Amphisphaeriales</taxon>
        <taxon>Apiosporaceae</taxon>
        <taxon>Neoarthrinium</taxon>
    </lineage>
</organism>
<protein>
    <submittedName>
        <fullName evidence="1">Uncharacterized protein</fullName>
    </submittedName>
</protein>
<gene>
    <name evidence="1" type="ORF">JX265_011791</name>
</gene>
<dbReference type="InterPro" id="IPR019587">
    <property type="entry name" value="Polyketide_cyclase/dehydratase"/>
</dbReference>
<proteinExistence type="predicted"/>
<dbReference type="Pfam" id="PF10604">
    <property type="entry name" value="Polyketide_cyc2"/>
    <property type="match status" value="1"/>
</dbReference>